<gene>
    <name evidence="2" type="ORF">PEGY_LOCUS3139</name>
</gene>
<dbReference type="Proteomes" id="UP001154252">
    <property type="component" value="Unassembled WGS sequence"/>
</dbReference>
<organism evidence="2 3">
    <name type="scientific">Penicillium egyptiacum</name>
    <dbReference type="NCBI Taxonomy" id="1303716"/>
    <lineage>
        <taxon>Eukaryota</taxon>
        <taxon>Fungi</taxon>
        <taxon>Dikarya</taxon>
        <taxon>Ascomycota</taxon>
        <taxon>Pezizomycotina</taxon>
        <taxon>Eurotiomycetes</taxon>
        <taxon>Eurotiomycetidae</taxon>
        <taxon>Eurotiales</taxon>
        <taxon>Aspergillaceae</taxon>
        <taxon>Penicillium</taxon>
    </lineage>
</organism>
<dbReference type="SUPFAM" id="SSF90257">
    <property type="entry name" value="Myosin rod fragments"/>
    <property type="match status" value="1"/>
</dbReference>
<name>A0A9W4KBG0_9EURO</name>
<proteinExistence type="predicted"/>
<reference evidence="2" key="1">
    <citation type="submission" date="2021-07" db="EMBL/GenBank/DDBJ databases">
        <authorList>
            <person name="Branca A.L. A."/>
        </authorList>
    </citation>
    <scope>NUCLEOTIDE SEQUENCE</scope>
</reference>
<dbReference type="AlphaFoldDB" id="A0A9W4KBG0"/>
<evidence type="ECO:0000313" key="2">
    <source>
        <dbReference type="EMBL" id="CAG8892422.1"/>
    </source>
</evidence>
<feature type="coiled-coil region" evidence="1">
    <location>
        <begin position="78"/>
        <end position="105"/>
    </location>
</feature>
<dbReference type="OrthoDB" id="4357512at2759"/>
<comment type="caution">
    <text evidence="2">The sequence shown here is derived from an EMBL/GenBank/DDBJ whole genome shotgun (WGS) entry which is preliminary data.</text>
</comment>
<sequence>MTPKELPRIPIQIPTQIPIPCPIQVPTQIPTQITTQITTQIRKYPPKVFRLTLNSPRAWLFGLLQAAAALLVHPTTDEEASAKKIDQMRVQVEVLEQQLRSTEARVRDSEIFREIEKKHHKEKVRHLDAQLTTLSRGIKESLVAKDRVLGECRGWRRKFEDLEDLQRQAQENPVRGKGRSRWAPTKIYGVGKGERGRSDKKFTAIAQVAIVNAAWESKLVRLESEARDYVARTADQFRSLHDAATALSNENAHLRQQIQASPDVPHKLAQQQVRDAVRSTMEFADQQHEECVNLLKQTYQKELMAAKADYEGKLAKATAAFKTEAETALAQQRKAAGGAAQEKNSLEDDLAAKEAQLGKLRTANAKVTAELQAEKEAHQKLDGEMQAETKDYVECVQQRDGYFRAGKRLQDRYNKLQVQHAELECMAAHLAREKEELEKEVEDLKEAVYDLADEGESLYQKVEKMEDNNRALLDHNAELFCESVVSGIELQQTWGKVGNLERQVADFQTAEAADITEAVNSMQVGGSNSS</sequence>
<protein>
    <submittedName>
        <fullName evidence="2">Uncharacterized protein</fullName>
    </submittedName>
</protein>
<evidence type="ECO:0000256" key="1">
    <source>
        <dbReference type="SAM" id="Coils"/>
    </source>
</evidence>
<dbReference type="EMBL" id="CAJVRC010000845">
    <property type="protein sequence ID" value="CAG8892422.1"/>
    <property type="molecule type" value="Genomic_DNA"/>
</dbReference>
<evidence type="ECO:0000313" key="3">
    <source>
        <dbReference type="Proteomes" id="UP001154252"/>
    </source>
</evidence>
<accession>A0A9W4KBG0</accession>
<keyword evidence="1" id="KW-0175">Coiled coil</keyword>
<keyword evidence="3" id="KW-1185">Reference proteome</keyword>
<feature type="coiled-coil region" evidence="1">
    <location>
        <begin position="336"/>
        <end position="454"/>
    </location>
</feature>